<evidence type="ECO:0000313" key="4">
    <source>
        <dbReference type="Proteomes" id="UP000639403"/>
    </source>
</evidence>
<proteinExistence type="predicted"/>
<name>A0A8H7NXS1_9APHY</name>
<dbReference type="InterPro" id="IPR053183">
    <property type="entry name" value="ASL1"/>
</dbReference>
<reference evidence="3" key="2">
    <citation type="journal article" name="Front. Microbiol.">
        <title>Degradative Capacity of Two Strains of Rhodonia placenta: From Phenotype to Genotype.</title>
        <authorList>
            <person name="Kolle M."/>
            <person name="Horta M.A.C."/>
            <person name="Nowrousian M."/>
            <person name="Ohm R.A."/>
            <person name="Benz J.P."/>
            <person name="Pilgard A."/>
        </authorList>
    </citation>
    <scope>NUCLEOTIDE SEQUENCE</scope>
    <source>
        <strain evidence="3">FPRL280</strain>
    </source>
</reference>
<feature type="chain" id="PRO_5034866926" description="Asl1-like glycosyl hydrolase catalytic domain-containing protein" evidence="1">
    <location>
        <begin position="21"/>
        <end position="277"/>
    </location>
</feature>
<feature type="signal peptide" evidence="1">
    <location>
        <begin position="1"/>
        <end position="20"/>
    </location>
</feature>
<keyword evidence="1" id="KW-0732">Signal</keyword>
<dbReference type="GO" id="GO:0071966">
    <property type="term" value="P:fungal-type cell wall polysaccharide metabolic process"/>
    <property type="evidence" value="ECO:0007669"/>
    <property type="project" value="TreeGrafter"/>
</dbReference>
<dbReference type="InterPro" id="IPR017853">
    <property type="entry name" value="GH"/>
</dbReference>
<accession>A0A8H7NXS1</accession>
<dbReference type="GO" id="GO:0009277">
    <property type="term" value="C:fungal-type cell wall"/>
    <property type="evidence" value="ECO:0007669"/>
    <property type="project" value="TreeGrafter"/>
</dbReference>
<reference evidence="3" key="1">
    <citation type="submission" date="2020-11" db="EMBL/GenBank/DDBJ databases">
        <authorList>
            <person name="Koelle M."/>
            <person name="Horta M.A.C."/>
            <person name="Nowrousian M."/>
            <person name="Ohm R.A."/>
            <person name="Benz P."/>
            <person name="Pilgard A."/>
        </authorList>
    </citation>
    <scope>NUCLEOTIDE SEQUENCE</scope>
    <source>
        <strain evidence="3">FPRL280</strain>
    </source>
</reference>
<dbReference type="InterPro" id="IPR024655">
    <property type="entry name" value="Asl1_glyco_hydro_catalytic"/>
</dbReference>
<evidence type="ECO:0000256" key="1">
    <source>
        <dbReference type="SAM" id="SignalP"/>
    </source>
</evidence>
<dbReference type="Proteomes" id="UP000639403">
    <property type="component" value="Unassembled WGS sequence"/>
</dbReference>
<evidence type="ECO:0000259" key="2">
    <source>
        <dbReference type="Pfam" id="PF11790"/>
    </source>
</evidence>
<dbReference type="PANTHER" id="PTHR34154:SF10">
    <property type="entry name" value="ASL1-LIKE GLYCOSYL HYDROLASE CATALYTIC DOMAIN-CONTAINING PROTEIN"/>
    <property type="match status" value="1"/>
</dbReference>
<dbReference type="AlphaFoldDB" id="A0A8H7NXS1"/>
<evidence type="ECO:0000313" key="3">
    <source>
        <dbReference type="EMBL" id="KAF9808510.1"/>
    </source>
</evidence>
<dbReference type="EMBL" id="JADOXO010000241">
    <property type="protein sequence ID" value="KAF9808510.1"/>
    <property type="molecule type" value="Genomic_DNA"/>
</dbReference>
<protein>
    <recommendedName>
        <fullName evidence="2">Asl1-like glycosyl hydrolase catalytic domain-containing protein</fullName>
    </recommendedName>
</protein>
<sequence>MKLSTIAASSSVLFAGIAAATHVPDLHMHHKRALDRRTTGAAFSSGIKRGLAFSDASLTQQFTSEQVSWAYNWDSDYSGTLPSGVAYIPMLWSSAPELTSKWQANAEGAIANGAPYLLGFNEPDDSTQANMTAQEAADAWMTYMEPFAGRAKLVSPAVTNGGAPMGKAWLDAFMQACSQCTIDAVAIHIYDYCSNEPYYQSYIEEIAQAYGKPVWLTEFGAAGSPPEKISFLQSMTSWMDNQSFVGAYAWFMVAPLNLVNSDGSLTGFGLAYLGESP</sequence>
<dbReference type="Pfam" id="PF11790">
    <property type="entry name" value="Glyco_hydro_cc"/>
    <property type="match status" value="1"/>
</dbReference>
<dbReference type="SUPFAM" id="SSF51445">
    <property type="entry name" value="(Trans)glycosidases"/>
    <property type="match status" value="1"/>
</dbReference>
<organism evidence="3 4">
    <name type="scientific">Rhodonia placenta</name>
    <dbReference type="NCBI Taxonomy" id="104341"/>
    <lineage>
        <taxon>Eukaryota</taxon>
        <taxon>Fungi</taxon>
        <taxon>Dikarya</taxon>
        <taxon>Basidiomycota</taxon>
        <taxon>Agaricomycotina</taxon>
        <taxon>Agaricomycetes</taxon>
        <taxon>Polyporales</taxon>
        <taxon>Adustoporiaceae</taxon>
        <taxon>Rhodonia</taxon>
    </lineage>
</organism>
<feature type="domain" description="Asl1-like glycosyl hydrolase catalytic" evidence="2">
    <location>
        <begin position="50"/>
        <end position="272"/>
    </location>
</feature>
<comment type="caution">
    <text evidence="3">The sequence shown here is derived from an EMBL/GenBank/DDBJ whole genome shotgun (WGS) entry which is preliminary data.</text>
</comment>
<dbReference type="PANTHER" id="PTHR34154">
    <property type="entry name" value="ALKALI-SENSITIVE LINKAGE PROTEIN 1"/>
    <property type="match status" value="1"/>
</dbReference>
<gene>
    <name evidence="3" type="ORF">IEO21_07865</name>
</gene>
<dbReference type="Gene3D" id="3.20.20.80">
    <property type="entry name" value="Glycosidases"/>
    <property type="match status" value="1"/>
</dbReference>